<dbReference type="GO" id="GO:0004519">
    <property type="term" value="F:endonuclease activity"/>
    <property type="evidence" value="ECO:0007669"/>
    <property type="project" value="UniProtKB-KW"/>
</dbReference>
<name>A0A7J6V4Y2_THATH</name>
<protein>
    <submittedName>
        <fullName evidence="2">Endonuclease/reverse transcriptase protein</fullName>
    </submittedName>
</protein>
<dbReference type="GO" id="GO:0003964">
    <property type="term" value="F:RNA-directed DNA polymerase activity"/>
    <property type="evidence" value="ECO:0007669"/>
    <property type="project" value="UniProtKB-KW"/>
</dbReference>
<organism evidence="2 3">
    <name type="scientific">Thalictrum thalictroides</name>
    <name type="common">Rue-anemone</name>
    <name type="synonym">Anemone thalictroides</name>
    <dbReference type="NCBI Taxonomy" id="46969"/>
    <lineage>
        <taxon>Eukaryota</taxon>
        <taxon>Viridiplantae</taxon>
        <taxon>Streptophyta</taxon>
        <taxon>Embryophyta</taxon>
        <taxon>Tracheophyta</taxon>
        <taxon>Spermatophyta</taxon>
        <taxon>Magnoliopsida</taxon>
        <taxon>Ranunculales</taxon>
        <taxon>Ranunculaceae</taxon>
        <taxon>Thalictroideae</taxon>
        <taxon>Thalictrum</taxon>
    </lineage>
</organism>
<keyword evidence="2" id="KW-0255">Endonuclease</keyword>
<feature type="compositionally biased region" description="Polar residues" evidence="1">
    <location>
        <begin position="17"/>
        <end position="45"/>
    </location>
</feature>
<feature type="non-terminal residue" evidence="2">
    <location>
        <position position="1"/>
    </location>
</feature>
<proteinExistence type="predicted"/>
<keyword evidence="2" id="KW-0378">Hydrolase</keyword>
<accession>A0A7J6V4Y2</accession>
<feature type="region of interest" description="Disordered" evidence="1">
    <location>
        <begin position="353"/>
        <end position="412"/>
    </location>
</feature>
<keyword evidence="2" id="KW-0695">RNA-directed DNA polymerase</keyword>
<reference evidence="2 3" key="1">
    <citation type="submission" date="2020-06" db="EMBL/GenBank/DDBJ databases">
        <title>Transcriptomic and genomic resources for Thalictrum thalictroides and T. hernandezii: Facilitating candidate gene discovery in an emerging model plant lineage.</title>
        <authorList>
            <person name="Arias T."/>
            <person name="Riano-Pachon D.M."/>
            <person name="Di Stilio V.S."/>
        </authorList>
    </citation>
    <scope>NUCLEOTIDE SEQUENCE [LARGE SCALE GENOMIC DNA]</scope>
    <source>
        <strain evidence="3">cv. WT478/WT964</strain>
        <tissue evidence="2">Leaves</tissue>
    </source>
</reference>
<comment type="caution">
    <text evidence="2">The sequence shown here is derived from an EMBL/GenBank/DDBJ whole genome shotgun (WGS) entry which is preliminary data.</text>
</comment>
<feature type="compositionally biased region" description="Polar residues" evidence="1">
    <location>
        <begin position="366"/>
        <end position="395"/>
    </location>
</feature>
<keyword evidence="3" id="KW-1185">Reference proteome</keyword>
<dbReference type="EMBL" id="JABWDY010037791">
    <property type="protein sequence ID" value="KAF5180129.1"/>
    <property type="molecule type" value="Genomic_DNA"/>
</dbReference>
<dbReference type="AlphaFoldDB" id="A0A7J6V4Y2"/>
<evidence type="ECO:0000313" key="3">
    <source>
        <dbReference type="Proteomes" id="UP000554482"/>
    </source>
</evidence>
<keyword evidence="2" id="KW-0548">Nucleotidyltransferase</keyword>
<dbReference type="Proteomes" id="UP000554482">
    <property type="component" value="Unassembled WGS sequence"/>
</dbReference>
<feature type="compositionally biased region" description="Basic and acidic residues" evidence="1">
    <location>
        <begin position="401"/>
        <end position="412"/>
    </location>
</feature>
<evidence type="ECO:0000256" key="1">
    <source>
        <dbReference type="SAM" id="MobiDB-lite"/>
    </source>
</evidence>
<evidence type="ECO:0000313" key="2">
    <source>
        <dbReference type="EMBL" id="KAF5180129.1"/>
    </source>
</evidence>
<keyword evidence="2" id="KW-0808">Transferase</keyword>
<sequence>GLPRPPAPYSGNAAPLGSSSPFTNIANHQNNSKPRQHRTYASTAASRGPTPLNPAQVKNNLDKSQPKNKPSTKNNQEDNRLLVRVSTGHPALSMSPYAVLQQLNNYLKENLVREIQNIKTGFAICPASSTAQEKLHARMGEIESFLSTQGECKVEKPETYQAFRLSGVPRAFTGFNGSTMTSTEITEDMVSKALTELTNVVPVKTLPSQNILSNEFSAQRNWIVLYPKGLSLPRSLPLFGVRVSTKLLPKRSRTPQCGKCFGWHNERSCARSPRCRICSSSKHVENDHITCDPSRPHDCPPKCANCHGPHPADSLECLIRPRKDNTLPNKAQITQIRHAAAAARLRLKTAHCGTLGSKDTTPPPTSEDNLIPPSTSPQISSLFTKSPSPTRNGFQAQLGLDRGRTEDRMHEE</sequence>
<keyword evidence="2" id="KW-0540">Nuclease</keyword>
<feature type="region of interest" description="Disordered" evidence="1">
    <location>
        <begin position="1"/>
        <end position="80"/>
    </location>
</feature>
<dbReference type="OrthoDB" id="10035396at2759"/>
<gene>
    <name evidence="2" type="ORF">FRX31_030283</name>
</gene>